<gene>
    <name evidence="1" type="ORF">SVIM_LOCUS146262</name>
</gene>
<reference evidence="1" key="1">
    <citation type="submission" date="2019-03" db="EMBL/GenBank/DDBJ databases">
        <authorList>
            <person name="Mank J."/>
            <person name="Almeida P."/>
        </authorList>
    </citation>
    <scope>NUCLEOTIDE SEQUENCE</scope>
    <source>
        <strain evidence="1">78183</strain>
    </source>
</reference>
<proteinExistence type="predicted"/>
<evidence type="ECO:0000313" key="1">
    <source>
        <dbReference type="EMBL" id="VFU32799.1"/>
    </source>
</evidence>
<name>A0A6N2KW14_SALVM</name>
<protein>
    <submittedName>
        <fullName evidence="1">Uncharacterized protein</fullName>
    </submittedName>
</protein>
<sequence>MRKLDNRLTADWKRDYIKSCFNALFYANYLLLVYENHLGDRNNVALLSFSLPLSVFSAEDLMVQCVQYNCDGWWRITEVESNPPLRGKNGFILSSVLIFHWMGKVDLIDQERII</sequence>
<dbReference type="EMBL" id="CAADRP010000846">
    <property type="protein sequence ID" value="VFU32799.1"/>
    <property type="molecule type" value="Genomic_DNA"/>
</dbReference>
<organism evidence="1">
    <name type="scientific">Salix viminalis</name>
    <name type="common">Common osier</name>
    <name type="synonym">Basket willow</name>
    <dbReference type="NCBI Taxonomy" id="40686"/>
    <lineage>
        <taxon>Eukaryota</taxon>
        <taxon>Viridiplantae</taxon>
        <taxon>Streptophyta</taxon>
        <taxon>Embryophyta</taxon>
        <taxon>Tracheophyta</taxon>
        <taxon>Spermatophyta</taxon>
        <taxon>Magnoliopsida</taxon>
        <taxon>eudicotyledons</taxon>
        <taxon>Gunneridae</taxon>
        <taxon>Pentapetalae</taxon>
        <taxon>rosids</taxon>
        <taxon>fabids</taxon>
        <taxon>Malpighiales</taxon>
        <taxon>Salicaceae</taxon>
        <taxon>Saliceae</taxon>
        <taxon>Salix</taxon>
    </lineage>
</organism>
<accession>A0A6N2KW14</accession>
<dbReference type="AlphaFoldDB" id="A0A6N2KW14"/>